<proteinExistence type="predicted"/>
<evidence type="ECO:0000313" key="2">
    <source>
        <dbReference type="EMBL" id="CAD8659990.1"/>
    </source>
</evidence>
<organism evidence="2">
    <name type="scientific">Pyramimonas obovata</name>
    <dbReference type="NCBI Taxonomy" id="1411642"/>
    <lineage>
        <taxon>Eukaryota</taxon>
        <taxon>Viridiplantae</taxon>
        <taxon>Chlorophyta</taxon>
        <taxon>Pyramimonadophyceae</taxon>
        <taxon>Pyramimonadales</taxon>
        <taxon>Pyramimonadaceae</taxon>
        <taxon>Pyramimonas</taxon>
        <taxon>Pyramimonas incertae sedis</taxon>
    </lineage>
</organism>
<feature type="compositionally biased region" description="Basic and acidic residues" evidence="1">
    <location>
        <begin position="101"/>
        <end position="115"/>
    </location>
</feature>
<feature type="region of interest" description="Disordered" evidence="1">
    <location>
        <begin position="93"/>
        <end position="118"/>
    </location>
</feature>
<protein>
    <submittedName>
        <fullName evidence="2">Uncharacterized protein</fullName>
    </submittedName>
</protein>
<dbReference type="AlphaFoldDB" id="A0A7S0QY46"/>
<sequence length="125" mass="13343">MLEQAGPVVVDLSEDVSEVAQPGSSRPVFIDIDDNEHRGTTPQRAASHRTELGCIDLTRDKAPVDLTTTPPVRGGGSHVDGLIDLSHDDRMLMRNAGRANGEAKDGSGKQSRRSDVLSSVLAIFP</sequence>
<feature type="region of interest" description="Disordered" evidence="1">
    <location>
        <begin position="17"/>
        <end position="49"/>
    </location>
</feature>
<accession>A0A7S0QY46</accession>
<dbReference type="EMBL" id="HBFA01011820">
    <property type="protein sequence ID" value="CAD8659990.1"/>
    <property type="molecule type" value="Transcribed_RNA"/>
</dbReference>
<gene>
    <name evidence="2" type="ORF">POBO1169_LOCUS6151</name>
</gene>
<name>A0A7S0QY46_9CHLO</name>
<reference evidence="2" key="1">
    <citation type="submission" date="2021-01" db="EMBL/GenBank/DDBJ databases">
        <authorList>
            <person name="Corre E."/>
            <person name="Pelletier E."/>
            <person name="Niang G."/>
            <person name="Scheremetjew M."/>
            <person name="Finn R."/>
            <person name="Kale V."/>
            <person name="Holt S."/>
            <person name="Cochrane G."/>
            <person name="Meng A."/>
            <person name="Brown T."/>
            <person name="Cohen L."/>
        </authorList>
    </citation>
    <scope>NUCLEOTIDE SEQUENCE</scope>
    <source>
        <strain evidence="2">CCMP722</strain>
    </source>
</reference>
<evidence type="ECO:0000256" key="1">
    <source>
        <dbReference type="SAM" id="MobiDB-lite"/>
    </source>
</evidence>